<name>A0A392S8I6_9FABA</name>
<evidence type="ECO:0000313" key="4">
    <source>
        <dbReference type="Proteomes" id="UP000265520"/>
    </source>
</evidence>
<evidence type="ECO:0000313" key="3">
    <source>
        <dbReference type="EMBL" id="MCI45158.1"/>
    </source>
</evidence>
<dbReference type="AlphaFoldDB" id="A0A392S8I6"/>
<dbReference type="EMBL" id="LXQA010340234">
    <property type="protein sequence ID" value="MCI45158.1"/>
    <property type="molecule type" value="Genomic_DNA"/>
</dbReference>
<protein>
    <submittedName>
        <fullName evidence="3">Uncharacterized protein</fullName>
    </submittedName>
</protein>
<organism evidence="3 4">
    <name type="scientific">Trifolium medium</name>
    <dbReference type="NCBI Taxonomy" id="97028"/>
    <lineage>
        <taxon>Eukaryota</taxon>
        <taxon>Viridiplantae</taxon>
        <taxon>Streptophyta</taxon>
        <taxon>Embryophyta</taxon>
        <taxon>Tracheophyta</taxon>
        <taxon>Spermatophyta</taxon>
        <taxon>Magnoliopsida</taxon>
        <taxon>eudicotyledons</taxon>
        <taxon>Gunneridae</taxon>
        <taxon>Pentapetalae</taxon>
        <taxon>rosids</taxon>
        <taxon>fabids</taxon>
        <taxon>Fabales</taxon>
        <taxon>Fabaceae</taxon>
        <taxon>Papilionoideae</taxon>
        <taxon>50 kb inversion clade</taxon>
        <taxon>NPAAA clade</taxon>
        <taxon>Hologalegina</taxon>
        <taxon>IRL clade</taxon>
        <taxon>Trifolieae</taxon>
        <taxon>Trifolium</taxon>
    </lineage>
</organism>
<feature type="coiled-coil region" evidence="1">
    <location>
        <begin position="3"/>
        <end position="56"/>
    </location>
</feature>
<comment type="caution">
    <text evidence="3">The sequence shown here is derived from an EMBL/GenBank/DDBJ whole genome shotgun (WGS) entry which is preliminary data.</text>
</comment>
<feature type="compositionally biased region" description="Acidic residues" evidence="2">
    <location>
        <begin position="77"/>
        <end position="90"/>
    </location>
</feature>
<reference evidence="3 4" key="1">
    <citation type="journal article" date="2018" name="Front. Plant Sci.">
        <title>Red Clover (Trifolium pratense) and Zigzag Clover (T. medium) - A Picture of Genomic Similarities and Differences.</title>
        <authorList>
            <person name="Dluhosova J."/>
            <person name="Istvanek J."/>
            <person name="Nedelnik J."/>
            <person name="Repkova J."/>
        </authorList>
    </citation>
    <scope>NUCLEOTIDE SEQUENCE [LARGE SCALE GENOMIC DNA]</scope>
    <source>
        <strain evidence="4">cv. 10/8</strain>
        <tissue evidence="3">Leaf</tissue>
    </source>
</reference>
<evidence type="ECO:0000256" key="1">
    <source>
        <dbReference type="SAM" id="Coils"/>
    </source>
</evidence>
<feature type="non-terminal residue" evidence="3">
    <location>
        <position position="1"/>
    </location>
</feature>
<accession>A0A392S8I6</accession>
<feature type="compositionally biased region" description="Polar residues" evidence="2">
    <location>
        <begin position="62"/>
        <end position="72"/>
    </location>
</feature>
<proteinExistence type="predicted"/>
<evidence type="ECO:0000256" key="2">
    <source>
        <dbReference type="SAM" id="MobiDB-lite"/>
    </source>
</evidence>
<keyword evidence="1" id="KW-0175">Coiled coil</keyword>
<sequence length="90" mass="10849">AEIQRLTQELQAQREELDRQVRLNQEMRENMQEWMNEQIRIAMNEQRREMDAYFRQLLAFTSRNAPNDQTDPPVNEDSTEFDNEDADNSD</sequence>
<keyword evidence="4" id="KW-1185">Reference proteome</keyword>
<dbReference type="Proteomes" id="UP000265520">
    <property type="component" value="Unassembled WGS sequence"/>
</dbReference>
<feature type="region of interest" description="Disordered" evidence="2">
    <location>
        <begin position="62"/>
        <end position="90"/>
    </location>
</feature>